<dbReference type="PANTHER" id="PTHR10696:SF56">
    <property type="entry name" value="TAUD_TFDA-LIKE DOMAIN-CONTAINING PROTEIN"/>
    <property type="match status" value="1"/>
</dbReference>
<dbReference type="InterPro" id="IPR050411">
    <property type="entry name" value="AlphaKG_dependent_hydroxylases"/>
</dbReference>
<dbReference type="GO" id="GO:0051213">
    <property type="term" value="F:dioxygenase activity"/>
    <property type="evidence" value="ECO:0007669"/>
    <property type="project" value="UniProtKB-KW"/>
</dbReference>
<dbReference type="Proteomes" id="UP000535491">
    <property type="component" value="Unassembled WGS sequence"/>
</dbReference>
<dbReference type="RefSeq" id="WP_181752417.1">
    <property type="nucleotide sequence ID" value="NZ_JACEIQ010000012.1"/>
</dbReference>
<accession>A0A7W1WSI9</accession>
<keyword evidence="5" id="KW-0223">Dioxygenase</keyword>
<dbReference type="InterPro" id="IPR003819">
    <property type="entry name" value="TauD/TfdA-like"/>
</dbReference>
<evidence type="ECO:0000256" key="2">
    <source>
        <dbReference type="ARBA" id="ARBA00023002"/>
    </source>
</evidence>
<protein>
    <submittedName>
        <fullName evidence="5">TauD/TfdA family dioxygenase</fullName>
    </submittedName>
</protein>
<dbReference type="PANTHER" id="PTHR10696">
    <property type="entry name" value="GAMMA-BUTYROBETAINE HYDROXYLASE-RELATED"/>
    <property type="match status" value="1"/>
</dbReference>
<name>A0A7W1WSI9_9BACL</name>
<organism evidence="5 6">
    <name type="scientific">Paenactinomyces guangxiensis</name>
    <dbReference type="NCBI Taxonomy" id="1490290"/>
    <lineage>
        <taxon>Bacteria</taxon>
        <taxon>Bacillati</taxon>
        <taxon>Bacillota</taxon>
        <taxon>Bacilli</taxon>
        <taxon>Bacillales</taxon>
        <taxon>Thermoactinomycetaceae</taxon>
        <taxon>Paenactinomyces</taxon>
    </lineage>
</organism>
<dbReference type="InterPro" id="IPR042098">
    <property type="entry name" value="TauD-like_sf"/>
</dbReference>
<sequence length="331" mass="38665">MKAIPLDIQEMVRQRRFSDGQALPLIIEPTYPDMNLTEWLKQQSEWVEKQLLQCGGILFRGFQVKKQVDFHQLVDAICSQPMTYKEGATPRTKISEKVYTSTEFPATQRIDLHNELSYVNTWPKKIWFCCIKNADKGGETPIADVRKVYQLINKKIIDTFKEKGWMLVRNFGDGFGLPWQRVFHTDLQHEVDAYGKENGISREWKDENRLRTTQVRPAIAIHPDTKESLWFNHIVFWHESSLEPRLRTMFHNEFGKDGLPFSTYYGDGTPIEDEVIDEIKKAYRQATITFKWEEGDVLMLDNMLVAHGRNPFEGERKVLVSMGEPVHRQGE</sequence>
<dbReference type="GO" id="GO:0017000">
    <property type="term" value="P:antibiotic biosynthetic process"/>
    <property type="evidence" value="ECO:0007669"/>
    <property type="project" value="UniProtKB-KW"/>
</dbReference>
<feature type="domain" description="TauD/TfdA-like" evidence="4">
    <location>
        <begin position="30"/>
        <end position="320"/>
    </location>
</feature>
<dbReference type="Gene3D" id="3.60.130.10">
    <property type="entry name" value="Clavaminate synthase-like"/>
    <property type="match status" value="1"/>
</dbReference>
<evidence type="ECO:0000259" key="4">
    <source>
        <dbReference type="Pfam" id="PF02668"/>
    </source>
</evidence>
<gene>
    <name evidence="5" type="ORF">H1191_12770</name>
</gene>
<evidence type="ECO:0000313" key="5">
    <source>
        <dbReference type="EMBL" id="MBA4495179.1"/>
    </source>
</evidence>
<dbReference type="EMBL" id="JACEIQ010000012">
    <property type="protein sequence ID" value="MBA4495179.1"/>
    <property type="molecule type" value="Genomic_DNA"/>
</dbReference>
<proteinExistence type="predicted"/>
<dbReference type="SUPFAM" id="SSF51197">
    <property type="entry name" value="Clavaminate synthase-like"/>
    <property type="match status" value="1"/>
</dbReference>
<dbReference type="AlphaFoldDB" id="A0A7W1WSI9"/>
<keyword evidence="3" id="KW-0045">Antibiotic biosynthesis</keyword>
<dbReference type="Pfam" id="PF02668">
    <property type="entry name" value="TauD"/>
    <property type="match status" value="1"/>
</dbReference>
<keyword evidence="6" id="KW-1185">Reference proteome</keyword>
<evidence type="ECO:0000256" key="1">
    <source>
        <dbReference type="ARBA" id="ARBA00001954"/>
    </source>
</evidence>
<comment type="caution">
    <text evidence="5">The sequence shown here is derived from an EMBL/GenBank/DDBJ whole genome shotgun (WGS) entry which is preliminary data.</text>
</comment>
<evidence type="ECO:0000256" key="3">
    <source>
        <dbReference type="ARBA" id="ARBA00023194"/>
    </source>
</evidence>
<reference evidence="5 6" key="1">
    <citation type="submission" date="2020-07" db="EMBL/GenBank/DDBJ databases">
        <authorList>
            <person name="Feng H."/>
        </authorList>
    </citation>
    <scope>NUCLEOTIDE SEQUENCE [LARGE SCALE GENOMIC DNA]</scope>
    <source>
        <strain evidence="6">s-10</strain>
    </source>
</reference>
<comment type="cofactor">
    <cofactor evidence="1">
        <name>Fe(2+)</name>
        <dbReference type="ChEBI" id="CHEBI:29033"/>
    </cofactor>
</comment>
<keyword evidence="2" id="KW-0560">Oxidoreductase</keyword>
<evidence type="ECO:0000313" key="6">
    <source>
        <dbReference type="Proteomes" id="UP000535491"/>
    </source>
</evidence>